<proteinExistence type="predicted"/>
<dbReference type="EMBL" id="BRZA01000002">
    <property type="protein sequence ID" value="GLC88697.1"/>
    <property type="molecule type" value="Genomic_DNA"/>
</dbReference>
<keyword evidence="3" id="KW-1185">Reference proteome</keyword>
<reference evidence="2" key="1">
    <citation type="submission" date="2022-08" db="EMBL/GenBank/DDBJ databases">
        <title>Draft genome sequence of Lysinibacillus sp. strain KH24.</title>
        <authorList>
            <person name="Kanbe H."/>
            <person name="Itoh H."/>
        </authorList>
    </citation>
    <scope>NUCLEOTIDE SEQUENCE</scope>
    <source>
        <strain evidence="2">KH24</strain>
    </source>
</reference>
<protein>
    <recommendedName>
        <fullName evidence="4">DUF3886 domain-containing protein</fullName>
    </recommendedName>
</protein>
<gene>
    <name evidence="2" type="ORF">LYSBPC_18240</name>
</gene>
<accession>A0ABQ5NK66</accession>
<evidence type="ECO:0000313" key="3">
    <source>
        <dbReference type="Proteomes" id="UP001065593"/>
    </source>
</evidence>
<organism evidence="2 3">
    <name type="scientific">Lysinibacillus piscis</name>
    <dbReference type="NCBI Taxonomy" id="2518931"/>
    <lineage>
        <taxon>Bacteria</taxon>
        <taxon>Bacillati</taxon>
        <taxon>Bacillota</taxon>
        <taxon>Bacilli</taxon>
        <taxon>Bacillales</taxon>
        <taxon>Bacillaceae</taxon>
        <taxon>Lysinibacillus</taxon>
    </lineage>
</organism>
<evidence type="ECO:0000256" key="1">
    <source>
        <dbReference type="SAM" id="Coils"/>
    </source>
</evidence>
<sequence>MITLSATAFQRRRRELAAKAALEKEKKQSDELSQLRERAQQLGIENASKLGAKKLKELITEQEE</sequence>
<name>A0ABQ5NK66_9BACI</name>
<feature type="coiled-coil region" evidence="1">
    <location>
        <begin position="18"/>
        <end position="45"/>
    </location>
</feature>
<evidence type="ECO:0008006" key="4">
    <source>
        <dbReference type="Google" id="ProtNLM"/>
    </source>
</evidence>
<dbReference type="Proteomes" id="UP001065593">
    <property type="component" value="Unassembled WGS sequence"/>
</dbReference>
<evidence type="ECO:0000313" key="2">
    <source>
        <dbReference type="EMBL" id="GLC88697.1"/>
    </source>
</evidence>
<keyword evidence="1" id="KW-0175">Coiled coil</keyword>
<comment type="caution">
    <text evidence="2">The sequence shown here is derived from an EMBL/GenBank/DDBJ whole genome shotgun (WGS) entry which is preliminary data.</text>
</comment>